<evidence type="ECO:0008006" key="4">
    <source>
        <dbReference type="Google" id="ProtNLM"/>
    </source>
</evidence>
<evidence type="ECO:0000313" key="3">
    <source>
        <dbReference type="Proteomes" id="UP000030651"/>
    </source>
</evidence>
<evidence type="ECO:0000256" key="1">
    <source>
        <dbReference type="SAM" id="SignalP"/>
    </source>
</evidence>
<protein>
    <recommendedName>
        <fullName evidence="4">Cell surface protein</fullName>
    </recommendedName>
</protein>
<dbReference type="Proteomes" id="UP000030651">
    <property type="component" value="Unassembled WGS sequence"/>
</dbReference>
<sequence length="254" mass="25537">MHTSYIIALTLSAAGLISAHGNVQVVTGDQGGNGTALGIKGAVVARFGKNAETEKDTTVFGGNANDPMKDGLGKTTANGKLQVSDLADAMALSGDTLPQVAADGTGSITGTWRIVTSDGTANDKNGNLFAVVDETGTGAYSKGTQLTATSAMVGNGKGNVVQRMMARALHTIGIQKRATNVGADATFSVKVPAGLTCTGTDAASGMSNFCLMKVVNNNNAGPFGGNIAFQVAGANTTKAATSSKSAKNQRSFQA</sequence>
<evidence type="ECO:0000313" key="2">
    <source>
        <dbReference type="EMBL" id="ETS73048.1"/>
    </source>
</evidence>
<dbReference type="GeneID" id="19280236"/>
<dbReference type="InParanoid" id="W3WGL3"/>
<dbReference type="InterPro" id="IPR021476">
    <property type="entry name" value="Egh16-like"/>
</dbReference>
<dbReference type="AlphaFoldDB" id="W3WGL3"/>
<organism evidence="2 3">
    <name type="scientific">Pestalotiopsis fici (strain W106-1 / CGMCC3.15140)</name>
    <dbReference type="NCBI Taxonomy" id="1229662"/>
    <lineage>
        <taxon>Eukaryota</taxon>
        <taxon>Fungi</taxon>
        <taxon>Dikarya</taxon>
        <taxon>Ascomycota</taxon>
        <taxon>Pezizomycotina</taxon>
        <taxon>Sordariomycetes</taxon>
        <taxon>Xylariomycetidae</taxon>
        <taxon>Amphisphaeriales</taxon>
        <taxon>Sporocadaceae</taxon>
        <taxon>Pestalotiopsis</taxon>
    </lineage>
</organism>
<reference evidence="3" key="1">
    <citation type="journal article" date="2015" name="BMC Genomics">
        <title>Genomic and transcriptomic analysis of the endophytic fungus Pestalotiopsis fici reveals its lifestyle and high potential for synthesis of natural products.</title>
        <authorList>
            <person name="Wang X."/>
            <person name="Zhang X."/>
            <person name="Liu L."/>
            <person name="Xiang M."/>
            <person name="Wang W."/>
            <person name="Sun X."/>
            <person name="Che Y."/>
            <person name="Guo L."/>
            <person name="Liu G."/>
            <person name="Guo L."/>
            <person name="Wang C."/>
            <person name="Yin W.B."/>
            <person name="Stadler M."/>
            <person name="Zhang X."/>
            <person name="Liu X."/>
        </authorList>
    </citation>
    <scope>NUCLEOTIDE SEQUENCE [LARGE SCALE GENOMIC DNA]</scope>
    <source>
        <strain evidence="3">W106-1 / CGMCC3.15140</strain>
    </source>
</reference>
<keyword evidence="1" id="KW-0732">Signal</keyword>
<dbReference type="PANTHER" id="PTHR34618:SF4">
    <property type="entry name" value="CAS1"/>
    <property type="match status" value="1"/>
</dbReference>
<proteinExistence type="predicted"/>
<dbReference type="OrthoDB" id="5418436at2759"/>
<accession>W3WGL3</accession>
<dbReference type="eggNOG" id="ENOG502SN39">
    <property type="taxonomic scope" value="Eukaryota"/>
</dbReference>
<feature type="signal peptide" evidence="1">
    <location>
        <begin position="1"/>
        <end position="19"/>
    </location>
</feature>
<dbReference type="HOGENOM" id="CLU_047729_2_0_1"/>
<dbReference type="PANTHER" id="PTHR34618">
    <property type="entry name" value="SURFACE PROTEIN MAS1, PUTATIVE-RELATED"/>
    <property type="match status" value="1"/>
</dbReference>
<dbReference type="EMBL" id="KI912124">
    <property type="protein sequence ID" value="ETS73048.1"/>
    <property type="molecule type" value="Genomic_DNA"/>
</dbReference>
<feature type="chain" id="PRO_5004833694" description="Cell surface protein" evidence="1">
    <location>
        <begin position="20"/>
        <end position="254"/>
    </location>
</feature>
<dbReference type="KEGG" id="pfy:PFICI_15223"/>
<dbReference type="OMA" id="GRRGNIA"/>
<gene>
    <name evidence="2" type="ORF">PFICI_15223</name>
</gene>
<keyword evidence="3" id="KW-1185">Reference proteome</keyword>
<dbReference type="Pfam" id="PF11327">
    <property type="entry name" value="Egh16-like"/>
    <property type="match status" value="1"/>
</dbReference>
<dbReference type="RefSeq" id="XP_007841995.1">
    <property type="nucleotide sequence ID" value="XM_007843804.1"/>
</dbReference>
<name>W3WGL3_PESFW</name>